<evidence type="ECO:0000313" key="2">
    <source>
        <dbReference type="EMBL" id="KAK1411622.1"/>
    </source>
</evidence>
<organism evidence="2 3">
    <name type="scientific">Tagetes erecta</name>
    <name type="common">African marigold</name>
    <dbReference type="NCBI Taxonomy" id="13708"/>
    <lineage>
        <taxon>Eukaryota</taxon>
        <taxon>Viridiplantae</taxon>
        <taxon>Streptophyta</taxon>
        <taxon>Embryophyta</taxon>
        <taxon>Tracheophyta</taxon>
        <taxon>Spermatophyta</taxon>
        <taxon>Magnoliopsida</taxon>
        <taxon>eudicotyledons</taxon>
        <taxon>Gunneridae</taxon>
        <taxon>Pentapetalae</taxon>
        <taxon>asterids</taxon>
        <taxon>campanulids</taxon>
        <taxon>Asterales</taxon>
        <taxon>Asteraceae</taxon>
        <taxon>Asteroideae</taxon>
        <taxon>Heliantheae alliance</taxon>
        <taxon>Tageteae</taxon>
        <taxon>Tagetes</taxon>
    </lineage>
</organism>
<dbReference type="AlphaFoldDB" id="A0AAD8JW18"/>
<dbReference type="PANTHER" id="PTHR46033">
    <property type="entry name" value="PROTEIN MAIN-LIKE 2"/>
    <property type="match status" value="1"/>
</dbReference>
<protein>
    <recommendedName>
        <fullName evidence="1">Aminotransferase-like plant mobile domain-containing protein</fullName>
    </recommendedName>
</protein>
<dbReference type="PANTHER" id="PTHR46033:SF8">
    <property type="entry name" value="PROTEIN MAINTENANCE OF MERISTEMS-LIKE"/>
    <property type="match status" value="1"/>
</dbReference>
<proteinExistence type="predicted"/>
<dbReference type="Pfam" id="PF10536">
    <property type="entry name" value="PMD"/>
    <property type="match status" value="1"/>
</dbReference>
<gene>
    <name evidence="2" type="ORF">QVD17_38178</name>
</gene>
<dbReference type="EMBL" id="JAUHHV010000010">
    <property type="protein sequence ID" value="KAK1411622.1"/>
    <property type="molecule type" value="Genomic_DNA"/>
</dbReference>
<evidence type="ECO:0000259" key="1">
    <source>
        <dbReference type="Pfam" id="PF10536"/>
    </source>
</evidence>
<name>A0AAD8JW18_TARER</name>
<dbReference type="GO" id="GO:0010073">
    <property type="term" value="P:meristem maintenance"/>
    <property type="evidence" value="ECO:0007669"/>
    <property type="project" value="InterPro"/>
</dbReference>
<evidence type="ECO:0000313" key="3">
    <source>
        <dbReference type="Proteomes" id="UP001229421"/>
    </source>
</evidence>
<reference evidence="2" key="1">
    <citation type="journal article" date="2023" name="bioRxiv">
        <title>Improved chromosome-level genome assembly for marigold (Tagetes erecta).</title>
        <authorList>
            <person name="Jiang F."/>
            <person name="Yuan L."/>
            <person name="Wang S."/>
            <person name="Wang H."/>
            <person name="Xu D."/>
            <person name="Wang A."/>
            <person name="Fan W."/>
        </authorList>
    </citation>
    <scope>NUCLEOTIDE SEQUENCE</scope>
    <source>
        <strain evidence="2">WSJ</strain>
        <tissue evidence="2">Leaf</tissue>
    </source>
</reference>
<dbReference type="InterPro" id="IPR044824">
    <property type="entry name" value="MAIN-like"/>
</dbReference>
<dbReference type="InterPro" id="IPR019557">
    <property type="entry name" value="AminoTfrase-like_pln_mobile"/>
</dbReference>
<comment type="caution">
    <text evidence="2">The sequence shown here is derived from an EMBL/GenBank/DDBJ whole genome shotgun (WGS) entry which is preliminary data.</text>
</comment>
<keyword evidence="3" id="KW-1185">Reference proteome</keyword>
<feature type="domain" description="Aminotransferase-like plant mobile" evidence="1">
    <location>
        <begin position="32"/>
        <end position="109"/>
    </location>
</feature>
<accession>A0AAD8JW18</accession>
<dbReference type="Proteomes" id="UP001229421">
    <property type="component" value="Unassembled WGS sequence"/>
</dbReference>
<sequence length="203" mass="23321">MVRGDLTFWVEVFGKTIEFDERVTKYVDSAGLGGILRCGYRKLDRALIKALIERCRPETNTFHLPFGEVTVTLQDVNVLWGLPIEGDALLGIETSYDVDGLSFINRETVQMRDMGPEHYQQNFEQIQGMTVQIVRAVNHEEILEDPLYIQTQPINLETDNAQPQRVRHRNRGRGHVRRTERLIVPPVHHDVRQTGTENYGEGP</sequence>